<proteinExistence type="inferred from homology"/>
<comment type="similarity">
    <text evidence="2">Belongs to the transposase 11 family.</text>
</comment>
<dbReference type="RefSeq" id="WP_054186036.1">
    <property type="nucleotide sequence ID" value="NZ_KZ859526.1"/>
</dbReference>
<accession>A0A3E1B762</accession>
<keyword evidence="5" id="KW-0233">DNA recombination</keyword>
<dbReference type="Pfam" id="PF01609">
    <property type="entry name" value="DDE_Tnp_1"/>
    <property type="match status" value="1"/>
</dbReference>
<feature type="compositionally biased region" description="Basic and acidic residues" evidence="6">
    <location>
        <begin position="185"/>
        <end position="197"/>
    </location>
</feature>
<dbReference type="Pfam" id="PF05598">
    <property type="entry name" value="DUF772"/>
    <property type="match status" value="1"/>
</dbReference>
<keyword evidence="3" id="KW-0815">Transposition</keyword>
<feature type="compositionally biased region" description="Basic and acidic residues" evidence="6">
    <location>
        <begin position="164"/>
        <end position="176"/>
    </location>
</feature>
<dbReference type="EMBL" id="NAOO01000032">
    <property type="protein sequence ID" value="RFB87016.1"/>
    <property type="molecule type" value="Genomic_DNA"/>
</dbReference>
<evidence type="ECO:0000256" key="2">
    <source>
        <dbReference type="ARBA" id="ARBA00010075"/>
    </source>
</evidence>
<evidence type="ECO:0000256" key="3">
    <source>
        <dbReference type="ARBA" id="ARBA00022578"/>
    </source>
</evidence>
<dbReference type="GO" id="GO:0003677">
    <property type="term" value="F:DNA binding"/>
    <property type="evidence" value="ECO:0007669"/>
    <property type="project" value="UniProtKB-KW"/>
</dbReference>
<keyword evidence="4" id="KW-0238">DNA-binding</keyword>
<comment type="caution">
    <text evidence="9">The sequence shown here is derived from an EMBL/GenBank/DDBJ whole genome shotgun (WGS) entry which is preliminary data.</text>
</comment>
<dbReference type="NCBIfam" id="NF033581">
    <property type="entry name" value="transpos_IS5_4"/>
    <property type="match status" value="1"/>
</dbReference>
<gene>
    <name evidence="9" type="ORF">B5K10_23445</name>
</gene>
<feature type="region of interest" description="Disordered" evidence="6">
    <location>
        <begin position="162"/>
        <end position="209"/>
    </location>
</feature>
<dbReference type="InterPro" id="IPR008490">
    <property type="entry name" value="Transposase_InsH_N"/>
</dbReference>
<protein>
    <submittedName>
        <fullName evidence="9">DDE transposase</fullName>
    </submittedName>
</protein>
<feature type="domain" description="Transposase IS4-like" evidence="7">
    <location>
        <begin position="204"/>
        <end position="360"/>
    </location>
</feature>
<sequence length="371" mass="41610">MFRQTEPALCETGQLFSYVDLEDRVRRDHPLRAIRQIVNDALVSLEREFAALYSPIGRPSIAPEKLLRAMLLQAFYSIRSERLLMERLEYDLLFRWFVDIGIDVPAWDPSVFSKNRDRLLEGDIAAKLLGAILSQPKVKRLLSTDHFSVDGTLIEACASMKSFKPKDGPRGDHGEPPSDGGGRNAEADFHGERRSNETHASTTDPDARLYKKGKGKEAKLCFMGNGLMENRHGLLVDACLTEASGYAERVAALTMIEPFTERTQAITLGADKAYDTKDFVKDLRSMKVTPHVAQNINGRRSAIDGRTTRHSGYGVSLRIRKRIEEAFGWIKTVAGQDKTKFRGRDRVGWAFTFTAAAYNLVRLPKLMAVSS</sequence>
<evidence type="ECO:0000256" key="5">
    <source>
        <dbReference type="ARBA" id="ARBA00023172"/>
    </source>
</evidence>
<dbReference type="AlphaFoldDB" id="A0A3E1B762"/>
<dbReference type="PANTHER" id="PTHR35604">
    <property type="entry name" value="TRANSPOSASE INSH FOR INSERTION SEQUENCE ELEMENT IS5A-RELATED"/>
    <property type="match status" value="1"/>
</dbReference>
<organism evidence="9 10">
    <name type="scientific">Rhizobium leguminosarum bv. trifolii</name>
    <dbReference type="NCBI Taxonomy" id="386"/>
    <lineage>
        <taxon>Bacteria</taxon>
        <taxon>Pseudomonadati</taxon>
        <taxon>Pseudomonadota</taxon>
        <taxon>Alphaproteobacteria</taxon>
        <taxon>Hyphomicrobiales</taxon>
        <taxon>Rhizobiaceae</taxon>
        <taxon>Rhizobium/Agrobacterium group</taxon>
        <taxon>Rhizobium</taxon>
    </lineage>
</organism>
<comment type="function">
    <text evidence="1">Involved in the transposition of the insertion sequence IS5.</text>
</comment>
<reference evidence="9 10" key="1">
    <citation type="submission" date="2017-03" db="EMBL/GenBank/DDBJ databases">
        <title>Genome analysis of Rhizobial strains effectives or ineffectives for nitrogen fixation isolated from bean seeds.</title>
        <authorList>
            <person name="Peralta H."/>
            <person name="Aguilar-Vera A."/>
            <person name="Mora Y."/>
            <person name="Vargas-Lagunas C."/>
            <person name="Girard L."/>
            <person name="Mora J."/>
        </authorList>
    </citation>
    <scope>NUCLEOTIDE SEQUENCE [LARGE SCALE GENOMIC DNA]</scope>
    <source>
        <strain evidence="9 10">CCGM5</strain>
    </source>
</reference>
<dbReference type="InterPro" id="IPR002559">
    <property type="entry name" value="Transposase_11"/>
</dbReference>
<evidence type="ECO:0000259" key="7">
    <source>
        <dbReference type="Pfam" id="PF01609"/>
    </source>
</evidence>
<dbReference type="PANTHER" id="PTHR35604:SF2">
    <property type="entry name" value="TRANSPOSASE INSH FOR INSERTION SEQUENCE ELEMENT IS5A-RELATED"/>
    <property type="match status" value="1"/>
</dbReference>
<dbReference type="GO" id="GO:0006313">
    <property type="term" value="P:DNA transposition"/>
    <property type="evidence" value="ECO:0007669"/>
    <property type="project" value="InterPro"/>
</dbReference>
<dbReference type="InterPro" id="IPR047959">
    <property type="entry name" value="Transpos_IS5"/>
</dbReference>
<evidence type="ECO:0000259" key="8">
    <source>
        <dbReference type="Pfam" id="PF05598"/>
    </source>
</evidence>
<evidence type="ECO:0000256" key="6">
    <source>
        <dbReference type="SAM" id="MobiDB-lite"/>
    </source>
</evidence>
<evidence type="ECO:0000256" key="1">
    <source>
        <dbReference type="ARBA" id="ARBA00003544"/>
    </source>
</evidence>
<evidence type="ECO:0000313" key="10">
    <source>
        <dbReference type="Proteomes" id="UP000256748"/>
    </source>
</evidence>
<dbReference type="Proteomes" id="UP000256748">
    <property type="component" value="Unassembled WGS sequence"/>
</dbReference>
<dbReference type="GO" id="GO:0004803">
    <property type="term" value="F:transposase activity"/>
    <property type="evidence" value="ECO:0007669"/>
    <property type="project" value="InterPro"/>
</dbReference>
<evidence type="ECO:0000313" key="9">
    <source>
        <dbReference type="EMBL" id="RFB87016.1"/>
    </source>
</evidence>
<feature type="domain" description="Transposase InsH N-terminal" evidence="8">
    <location>
        <begin position="20"/>
        <end position="118"/>
    </location>
</feature>
<name>A0A3E1B762_RHILT</name>
<evidence type="ECO:0000256" key="4">
    <source>
        <dbReference type="ARBA" id="ARBA00023125"/>
    </source>
</evidence>